<dbReference type="EC" id="3.4.21.89" evidence="3 7"/>
<dbReference type="GO" id="GO:0009003">
    <property type="term" value="F:signal peptidase activity"/>
    <property type="evidence" value="ECO:0007669"/>
    <property type="project" value="UniProtKB-EC"/>
</dbReference>
<evidence type="ECO:0000256" key="6">
    <source>
        <dbReference type="PIRSR" id="PIRSR600223-1"/>
    </source>
</evidence>
<keyword evidence="5 7" id="KW-0378">Hydrolase</keyword>
<dbReference type="InterPro" id="IPR019533">
    <property type="entry name" value="Peptidase_S26"/>
</dbReference>
<dbReference type="PRINTS" id="PR00727">
    <property type="entry name" value="LEADERPTASE"/>
</dbReference>
<dbReference type="RefSeq" id="WP_231581153.1">
    <property type="nucleotide sequence ID" value="NZ_LBHJ01000002.1"/>
</dbReference>
<name>A0A841K066_9BACT</name>
<dbReference type="GO" id="GO:0016020">
    <property type="term" value="C:membrane"/>
    <property type="evidence" value="ECO:0007669"/>
    <property type="project" value="UniProtKB-SubCell"/>
</dbReference>
<evidence type="ECO:0000313" key="9">
    <source>
        <dbReference type="EMBL" id="MBB6146335.1"/>
    </source>
</evidence>
<keyword evidence="7" id="KW-0812">Transmembrane</keyword>
<dbReference type="SUPFAM" id="SSF51306">
    <property type="entry name" value="LexA/Signal peptidase"/>
    <property type="match status" value="1"/>
</dbReference>
<dbReference type="PROSITE" id="PS00760">
    <property type="entry name" value="SPASE_I_2"/>
    <property type="match status" value="1"/>
</dbReference>
<accession>A0A841K066</accession>
<dbReference type="PANTHER" id="PTHR43390:SF1">
    <property type="entry name" value="CHLOROPLAST PROCESSING PEPTIDASE"/>
    <property type="match status" value="1"/>
</dbReference>
<keyword evidence="7" id="KW-1133">Transmembrane helix</keyword>
<feature type="active site" evidence="6">
    <location>
        <position position="98"/>
    </location>
</feature>
<keyword evidence="10" id="KW-1185">Reference proteome</keyword>
<evidence type="ECO:0000256" key="3">
    <source>
        <dbReference type="ARBA" id="ARBA00013208"/>
    </source>
</evidence>
<dbReference type="EMBL" id="JACHEK010000009">
    <property type="protein sequence ID" value="MBB6146335.1"/>
    <property type="molecule type" value="Genomic_DNA"/>
</dbReference>
<feature type="active site" evidence="6">
    <location>
        <position position="45"/>
    </location>
</feature>
<proteinExistence type="inferred from homology"/>
<evidence type="ECO:0000256" key="5">
    <source>
        <dbReference type="ARBA" id="ARBA00022801"/>
    </source>
</evidence>
<keyword evidence="7" id="KW-0645">Protease</keyword>
<dbReference type="GO" id="GO:0006465">
    <property type="term" value="P:signal peptide processing"/>
    <property type="evidence" value="ECO:0007669"/>
    <property type="project" value="InterPro"/>
</dbReference>
<sequence>MAIQQKDEQGNETLFEGFASYCGVFVLALFAFGFVFQNFEIPSGSMLNTILIGDHVLADRITFSSHSAWTPFLHYRQVRRGDVVVFLKPNEPNLTLVKRVVGIPGDRVHLQGGVVYLNGKPQNEPLAAKASFYLPYRDDFPNVPASDGMDITATWANELPSHIQAGDLVVPPGRYFMMGDNRPNSLDSRFWGFVPQENILGRPLFVYWSFEQPEQEEEQVSAGDRAKSYLDIVEHFFTRTRWSRTFHPIR</sequence>
<comment type="catalytic activity">
    <reaction evidence="1 7">
        <text>Cleavage of hydrophobic, N-terminal signal or leader sequences from secreted and periplasmic proteins.</text>
        <dbReference type="EC" id="3.4.21.89"/>
    </reaction>
</comment>
<comment type="subcellular location">
    <subcellularLocation>
        <location evidence="7">Membrane</location>
        <topology evidence="7">Single-pass type II membrane protein</topology>
    </subcellularLocation>
</comment>
<feature type="domain" description="Peptidase S26" evidence="8">
    <location>
        <begin position="20"/>
        <end position="208"/>
    </location>
</feature>
<dbReference type="AlphaFoldDB" id="A0A841K066"/>
<dbReference type="InterPro" id="IPR036286">
    <property type="entry name" value="LexA/Signal_pep-like_sf"/>
</dbReference>
<dbReference type="Gene3D" id="2.10.109.10">
    <property type="entry name" value="Umud Fragment, subunit A"/>
    <property type="match status" value="1"/>
</dbReference>
<reference evidence="9 10" key="1">
    <citation type="submission" date="2020-08" db="EMBL/GenBank/DDBJ databases">
        <title>Genomic Encyclopedia of Type Strains, Phase IV (KMG-IV): sequencing the most valuable type-strain genomes for metagenomic binning, comparative biology and taxonomic classification.</title>
        <authorList>
            <person name="Goeker M."/>
        </authorList>
    </citation>
    <scope>NUCLEOTIDE SEQUENCE [LARGE SCALE GENOMIC DNA]</scope>
    <source>
        <strain evidence="9 10">DSM 103733</strain>
    </source>
</reference>
<evidence type="ECO:0000256" key="7">
    <source>
        <dbReference type="RuleBase" id="RU362042"/>
    </source>
</evidence>
<dbReference type="InterPro" id="IPR019757">
    <property type="entry name" value="Pept_S26A_signal_pept_1_Lys-AS"/>
</dbReference>
<protein>
    <recommendedName>
        <fullName evidence="4 7">Signal peptidase I</fullName>
        <ecNumber evidence="3 7">3.4.21.89</ecNumber>
    </recommendedName>
</protein>
<dbReference type="PANTHER" id="PTHR43390">
    <property type="entry name" value="SIGNAL PEPTIDASE I"/>
    <property type="match status" value="1"/>
</dbReference>
<dbReference type="NCBIfam" id="TIGR02227">
    <property type="entry name" value="sigpep_I_bact"/>
    <property type="match status" value="1"/>
</dbReference>
<dbReference type="InterPro" id="IPR000223">
    <property type="entry name" value="Pept_S26A_signal_pept_1"/>
</dbReference>
<keyword evidence="7" id="KW-0472">Membrane</keyword>
<organism evidence="9 10">
    <name type="scientific">Silvibacterium bohemicum</name>
    <dbReference type="NCBI Taxonomy" id="1577686"/>
    <lineage>
        <taxon>Bacteria</taxon>
        <taxon>Pseudomonadati</taxon>
        <taxon>Acidobacteriota</taxon>
        <taxon>Terriglobia</taxon>
        <taxon>Terriglobales</taxon>
        <taxon>Acidobacteriaceae</taxon>
        <taxon>Silvibacterium</taxon>
    </lineage>
</organism>
<dbReference type="GO" id="GO:0004252">
    <property type="term" value="F:serine-type endopeptidase activity"/>
    <property type="evidence" value="ECO:0007669"/>
    <property type="project" value="InterPro"/>
</dbReference>
<dbReference type="Pfam" id="PF10502">
    <property type="entry name" value="Peptidase_S26"/>
    <property type="match status" value="1"/>
</dbReference>
<evidence type="ECO:0000313" key="10">
    <source>
        <dbReference type="Proteomes" id="UP000538666"/>
    </source>
</evidence>
<dbReference type="Proteomes" id="UP000538666">
    <property type="component" value="Unassembled WGS sequence"/>
</dbReference>
<evidence type="ECO:0000259" key="8">
    <source>
        <dbReference type="Pfam" id="PF10502"/>
    </source>
</evidence>
<dbReference type="PROSITE" id="PS00761">
    <property type="entry name" value="SPASE_I_3"/>
    <property type="match status" value="1"/>
</dbReference>
<comment type="similarity">
    <text evidence="2 7">Belongs to the peptidase S26 family.</text>
</comment>
<gene>
    <name evidence="9" type="ORF">HNQ77_004307</name>
</gene>
<evidence type="ECO:0000256" key="1">
    <source>
        <dbReference type="ARBA" id="ARBA00000677"/>
    </source>
</evidence>
<evidence type="ECO:0000256" key="4">
    <source>
        <dbReference type="ARBA" id="ARBA00019232"/>
    </source>
</evidence>
<dbReference type="InterPro" id="IPR019758">
    <property type="entry name" value="Pept_S26A_signal_pept_1_CS"/>
</dbReference>
<feature type="transmembrane region" description="Helical" evidence="7">
    <location>
        <begin position="18"/>
        <end position="36"/>
    </location>
</feature>
<comment type="caution">
    <text evidence="9">The sequence shown here is derived from an EMBL/GenBank/DDBJ whole genome shotgun (WGS) entry which is preliminary data.</text>
</comment>
<dbReference type="CDD" id="cd06530">
    <property type="entry name" value="S26_SPase_I"/>
    <property type="match status" value="1"/>
</dbReference>
<evidence type="ECO:0000256" key="2">
    <source>
        <dbReference type="ARBA" id="ARBA00009370"/>
    </source>
</evidence>